<proteinExistence type="predicted"/>
<evidence type="ECO:0000313" key="3">
    <source>
        <dbReference type="EMBL" id="KAL0879429.1"/>
    </source>
</evidence>
<comment type="caution">
    <text evidence="3">The sequence shown here is derived from an EMBL/GenBank/DDBJ whole genome shotgun (WGS) entry which is preliminary data.</text>
</comment>
<keyword evidence="4" id="KW-1185">Reference proteome</keyword>
<dbReference type="Proteomes" id="UP001549920">
    <property type="component" value="Unassembled WGS sequence"/>
</dbReference>
<dbReference type="PANTHER" id="PTHR47272:SF2">
    <property type="entry name" value="PIGGYBAC TRANSPOSABLE ELEMENT-DERIVED PROTEIN 3-LIKE"/>
    <property type="match status" value="1"/>
</dbReference>
<name>A0ABR3HS88_LOXSC</name>
<gene>
    <name evidence="3" type="ORF">ABMA27_003180</name>
</gene>
<evidence type="ECO:0000313" key="4">
    <source>
        <dbReference type="Proteomes" id="UP001549920"/>
    </source>
</evidence>
<dbReference type="EMBL" id="JBEUOH010000014">
    <property type="protein sequence ID" value="KAL0879429.1"/>
    <property type="molecule type" value="Genomic_DNA"/>
</dbReference>
<dbReference type="InterPro" id="IPR029526">
    <property type="entry name" value="PGBD"/>
</dbReference>
<reference evidence="3 4" key="1">
    <citation type="submission" date="2024-06" db="EMBL/GenBank/DDBJ databases">
        <title>A chromosome-level genome assembly of beet webworm, Loxostege sticticalis.</title>
        <authorList>
            <person name="Zhang Y."/>
        </authorList>
    </citation>
    <scope>NUCLEOTIDE SEQUENCE [LARGE SCALE GENOMIC DNA]</scope>
    <source>
        <strain evidence="3">AQ026</strain>
        <tissue evidence="3">Whole body</tissue>
    </source>
</reference>
<protein>
    <recommendedName>
        <fullName evidence="2">PiggyBac transposable element-derived protein domain-containing protein</fullName>
    </recommendedName>
</protein>
<evidence type="ECO:0000259" key="2">
    <source>
        <dbReference type="Pfam" id="PF13843"/>
    </source>
</evidence>
<accession>A0ABR3HS88</accession>
<sequence>MLRNTIRKELCVDEQIFPFTGKHSAKQYVKGKPCPWGIKLFFLCGKNGRAYDFIINQNSIPELDKTLIKKSWFRIVATSCTVIITSHHITHILQILKCKGIMATCTARVNRFAKPPLLSDKDIKKKPRGFAEEVCSTDGDVTMVKWLDNKPANLASNFMGKTEKKLIEVERPEIVKEYNHAMGGVDLLDQLMSYYRTFIKSKKWPLLVQAFRDYDFDNDLLGIPKAKRLTLLHFRRRLADSLVFCNKISVAKRGRPNSSSPLPTIIPRRPGELRPPSDIARDGVGHFPTHDDGTGTRCKLPGCKGKSRIKCIYV</sequence>
<dbReference type="Pfam" id="PF13843">
    <property type="entry name" value="DDE_Tnp_1_7"/>
    <property type="match status" value="1"/>
</dbReference>
<organism evidence="3 4">
    <name type="scientific">Loxostege sticticalis</name>
    <name type="common">Beet webworm moth</name>
    <dbReference type="NCBI Taxonomy" id="481309"/>
    <lineage>
        <taxon>Eukaryota</taxon>
        <taxon>Metazoa</taxon>
        <taxon>Ecdysozoa</taxon>
        <taxon>Arthropoda</taxon>
        <taxon>Hexapoda</taxon>
        <taxon>Insecta</taxon>
        <taxon>Pterygota</taxon>
        <taxon>Neoptera</taxon>
        <taxon>Endopterygota</taxon>
        <taxon>Lepidoptera</taxon>
        <taxon>Glossata</taxon>
        <taxon>Ditrysia</taxon>
        <taxon>Pyraloidea</taxon>
        <taxon>Crambidae</taxon>
        <taxon>Pyraustinae</taxon>
        <taxon>Loxostege</taxon>
    </lineage>
</organism>
<feature type="domain" description="PiggyBac transposable element-derived protein" evidence="2">
    <location>
        <begin position="7"/>
        <end position="206"/>
    </location>
</feature>
<evidence type="ECO:0000256" key="1">
    <source>
        <dbReference type="SAM" id="MobiDB-lite"/>
    </source>
</evidence>
<dbReference type="PANTHER" id="PTHR47272">
    <property type="entry name" value="DDE_TNP_1_7 DOMAIN-CONTAINING PROTEIN"/>
    <property type="match status" value="1"/>
</dbReference>
<feature type="region of interest" description="Disordered" evidence="1">
    <location>
        <begin position="253"/>
        <end position="274"/>
    </location>
</feature>